<evidence type="ECO:0000313" key="2">
    <source>
        <dbReference type="EMBL" id="EFN64809.1"/>
    </source>
</evidence>
<dbReference type="AlphaFoldDB" id="E2ANX7"/>
<dbReference type="Proteomes" id="UP000000311">
    <property type="component" value="Unassembled WGS sequence"/>
</dbReference>
<proteinExistence type="predicted"/>
<accession>E2ANX7</accession>
<evidence type="ECO:0000313" key="3">
    <source>
        <dbReference type="Proteomes" id="UP000000311"/>
    </source>
</evidence>
<name>E2ANX7_CAMFO</name>
<dbReference type="EMBL" id="GL441439">
    <property type="protein sequence ID" value="EFN64809.1"/>
    <property type="molecule type" value="Genomic_DNA"/>
</dbReference>
<feature type="region of interest" description="Disordered" evidence="1">
    <location>
        <begin position="164"/>
        <end position="201"/>
    </location>
</feature>
<reference evidence="2 3" key="1">
    <citation type="journal article" date="2010" name="Science">
        <title>Genomic comparison of the ants Camponotus floridanus and Harpegnathos saltator.</title>
        <authorList>
            <person name="Bonasio R."/>
            <person name="Zhang G."/>
            <person name="Ye C."/>
            <person name="Mutti N.S."/>
            <person name="Fang X."/>
            <person name="Qin N."/>
            <person name="Donahue G."/>
            <person name="Yang P."/>
            <person name="Li Q."/>
            <person name="Li C."/>
            <person name="Zhang P."/>
            <person name="Huang Z."/>
            <person name="Berger S.L."/>
            <person name="Reinberg D."/>
            <person name="Wang J."/>
            <person name="Liebig J."/>
        </authorList>
    </citation>
    <scope>NUCLEOTIDE SEQUENCE [LARGE SCALE GENOMIC DNA]</scope>
    <source>
        <strain evidence="3">C129</strain>
    </source>
</reference>
<organism evidence="3">
    <name type="scientific">Camponotus floridanus</name>
    <name type="common">Florida carpenter ant</name>
    <dbReference type="NCBI Taxonomy" id="104421"/>
    <lineage>
        <taxon>Eukaryota</taxon>
        <taxon>Metazoa</taxon>
        <taxon>Ecdysozoa</taxon>
        <taxon>Arthropoda</taxon>
        <taxon>Hexapoda</taxon>
        <taxon>Insecta</taxon>
        <taxon>Pterygota</taxon>
        <taxon>Neoptera</taxon>
        <taxon>Endopterygota</taxon>
        <taxon>Hymenoptera</taxon>
        <taxon>Apocrita</taxon>
        <taxon>Aculeata</taxon>
        <taxon>Formicoidea</taxon>
        <taxon>Formicidae</taxon>
        <taxon>Formicinae</taxon>
        <taxon>Camponotus</taxon>
    </lineage>
</organism>
<protein>
    <submittedName>
        <fullName evidence="2">Uncharacterized protein</fullName>
    </submittedName>
</protein>
<feature type="compositionally biased region" description="Polar residues" evidence="1">
    <location>
        <begin position="175"/>
        <end position="190"/>
    </location>
</feature>
<sequence>MVHNHEHIGTNSQKFATVKFMERHPTRQASYSFIGKGRNKSPSANSGCHYTRSSGTAAAFCVDPDVAFHRERMACHVHIITKSGHRFIGVRPPAVPIERSTIACMIEDFHTYFKICHAIDIDPWRRDKISYPTGQRHKHFRLVGKNSLERKEIRVVIASAPEDKSGGSFMRKSRPLSNVSPSLATQTVQSDGKPATATKESQSGCTKINLSLYESRGLMQLLFLESTISKRMSRLTRLYWCMFDAGSGSTSKPHRHPLAAVSASSVGSLANHSLCNCEAVLRQYGGGRLLAQSITMRRVYQSDNQQMQLVLLRLRRPSKWELRSASLRMILRSGSVTFPRISPSVGDPTSIAAASLSCKCLLARSEHNYELINAK</sequence>
<keyword evidence="3" id="KW-1185">Reference proteome</keyword>
<gene>
    <name evidence="2" type="ORF">EAG_03579</name>
</gene>
<dbReference type="InParanoid" id="E2ANX7"/>
<evidence type="ECO:0000256" key="1">
    <source>
        <dbReference type="SAM" id="MobiDB-lite"/>
    </source>
</evidence>